<comment type="caution">
    <text evidence="1">The sequence shown here is derived from an EMBL/GenBank/DDBJ whole genome shotgun (WGS) entry which is preliminary data.</text>
</comment>
<reference evidence="1 2" key="2">
    <citation type="submission" date="2009-02" db="EMBL/GenBank/DDBJ databases">
        <title>Draft genome sequence of Clostridium methylpentosum (DSM 5476).</title>
        <authorList>
            <person name="Sudarsanam P."/>
            <person name="Ley R."/>
            <person name="Guruge J."/>
            <person name="Turnbaugh P.J."/>
            <person name="Mahowald M."/>
            <person name="Liep D."/>
            <person name="Gordon J."/>
        </authorList>
    </citation>
    <scope>NUCLEOTIDE SEQUENCE [LARGE SCALE GENOMIC DNA]</scope>
    <source>
        <strain evidence="1 2">DSM 5476</strain>
    </source>
</reference>
<gene>
    <name evidence="1" type="ORF">CLOSTMETH_00443</name>
</gene>
<dbReference type="HOGENOM" id="CLU_2823522_0_0_9"/>
<dbReference type="Proteomes" id="UP000003340">
    <property type="component" value="Unassembled WGS sequence"/>
</dbReference>
<keyword evidence="2" id="KW-1185">Reference proteome</keyword>
<name>C0E9E5_9FIRM</name>
<accession>C0E9E5</accession>
<dbReference type="STRING" id="537013.CLOSTMETH_00443"/>
<proteinExistence type="predicted"/>
<evidence type="ECO:0000313" key="2">
    <source>
        <dbReference type="Proteomes" id="UP000003340"/>
    </source>
</evidence>
<organism evidence="1 2">
    <name type="scientific">[Clostridium] methylpentosum DSM 5476</name>
    <dbReference type="NCBI Taxonomy" id="537013"/>
    <lineage>
        <taxon>Bacteria</taxon>
        <taxon>Bacillati</taxon>
        <taxon>Bacillota</taxon>
        <taxon>Clostridia</taxon>
        <taxon>Eubacteriales</taxon>
        <taxon>Oscillospiraceae</taxon>
        <taxon>Oscillospiraceae incertae sedis</taxon>
    </lineage>
</organism>
<reference evidence="1 2" key="1">
    <citation type="submission" date="2009-01" db="EMBL/GenBank/DDBJ databases">
        <authorList>
            <person name="Fulton L."/>
            <person name="Clifton S."/>
            <person name="Fulton B."/>
            <person name="Xu J."/>
            <person name="Minx P."/>
            <person name="Pepin K.H."/>
            <person name="Johnson M."/>
            <person name="Bhonagiri V."/>
            <person name="Nash W.E."/>
            <person name="Mardis E.R."/>
            <person name="Wilson R.K."/>
        </authorList>
    </citation>
    <scope>NUCLEOTIDE SEQUENCE [LARGE SCALE GENOMIC DNA]</scope>
    <source>
        <strain evidence="1 2">DSM 5476</strain>
    </source>
</reference>
<dbReference type="EMBL" id="ACEC01000020">
    <property type="protein sequence ID" value="EEG31855.1"/>
    <property type="molecule type" value="Genomic_DNA"/>
</dbReference>
<dbReference type="AlphaFoldDB" id="C0E9E5"/>
<protein>
    <submittedName>
        <fullName evidence="1">Uncharacterized protein</fullName>
    </submittedName>
</protein>
<evidence type="ECO:0000313" key="1">
    <source>
        <dbReference type="EMBL" id="EEG31855.1"/>
    </source>
</evidence>
<sequence length="66" mass="7395">MANAAAHSDYSKFDPYLFNTAELHPHGKKDFSRNGAIPSMMLDGCNQSSNNKRVKNIFQGTTYLEN</sequence>